<dbReference type="EMBL" id="CP003380">
    <property type="protein sequence ID" value="AFJ02126.1"/>
    <property type="molecule type" value="Genomic_DNA"/>
</dbReference>
<dbReference type="GO" id="GO:0005886">
    <property type="term" value="C:plasma membrane"/>
    <property type="evidence" value="ECO:0007669"/>
    <property type="project" value="UniProtKB-SubCell"/>
</dbReference>
<feature type="transmembrane region" description="Helical" evidence="6">
    <location>
        <begin position="12"/>
        <end position="35"/>
    </location>
</feature>
<evidence type="ECO:0000256" key="3">
    <source>
        <dbReference type="ARBA" id="ARBA00022692"/>
    </source>
</evidence>
<dbReference type="HOGENOM" id="CLU_645293_0_0_6"/>
<keyword evidence="9" id="KW-1185">Reference proteome</keyword>
<feature type="transmembrane region" description="Helical" evidence="6">
    <location>
        <begin position="289"/>
        <end position="305"/>
    </location>
</feature>
<proteinExistence type="predicted"/>
<feature type="transmembrane region" description="Helical" evidence="6">
    <location>
        <begin position="226"/>
        <end position="250"/>
    </location>
</feature>
<feature type="domain" description="Major facilitator superfamily (MFS) profile" evidence="7">
    <location>
        <begin position="224"/>
        <end position="425"/>
    </location>
</feature>
<dbReference type="OrthoDB" id="9807274at2"/>
<keyword evidence="4 6" id="KW-1133">Transmembrane helix</keyword>
<dbReference type="PANTHER" id="PTHR23513:SF11">
    <property type="entry name" value="STAPHYLOFERRIN A TRANSPORTER"/>
    <property type="match status" value="1"/>
</dbReference>
<feature type="transmembrane region" description="Helical" evidence="6">
    <location>
        <begin position="349"/>
        <end position="371"/>
    </location>
</feature>
<evidence type="ECO:0000313" key="8">
    <source>
        <dbReference type="EMBL" id="AFJ02126.1"/>
    </source>
</evidence>
<name>I1YGT3_METFJ</name>
<evidence type="ECO:0000256" key="5">
    <source>
        <dbReference type="ARBA" id="ARBA00023136"/>
    </source>
</evidence>
<feature type="transmembrane region" description="Helical" evidence="6">
    <location>
        <begin position="377"/>
        <end position="398"/>
    </location>
</feature>
<gene>
    <name evidence="8" type="ordered locus">Q7C_957</name>
</gene>
<feature type="transmembrane region" description="Helical" evidence="6">
    <location>
        <begin position="77"/>
        <end position="95"/>
    </location>
</feature>
<dbReference type="PANTHER" id="PTHR23513">
    <property type="entry name" value="INTEGRAL MEMBRANE EFFLUX PROTEIN-RELATED"/>
    <property type="match status" value="1"/>
</dbReference>
<evidence type="ECO:0000256" key="1">
    <source>
        <dbReference type="ARBA" id="ARBA00004651"/>
    </source>
</evidence>
<dbReference type="Pfam" id="PF07690">
    <property type="entry name" value="MFS_1"/>
    <property type="match status" value="1"/>
</dbReference>
<dbReference type="Gene3D" id="1.20.1250.20">
    <property type="entry name" value="MFS general substrate transporter like domains"/>
    <property type="match status" value="1"/>
</dbReference>
<sequence>MYIRIQAKALPWWCTMAAIFLYRLGKAMSGVTAPWAVLEMGGKANDLGATAVALTVTSVIGFILGGRWTDRQGPRQVLWMSGISGGLLMTIASVVSSQHAYFAFAAIALLVMTNLVDAPILMAQESRLPELSRMARIVIQRTVVAKTAASHLGLVLGPVLAGAVLTHLSMPVCLGLIAGCLLTATLVAAPVYPNGKPRRSTSEAADSEQNWGPLLRRLYSNGSLRTAILFCALLAGCAASANSVVIPALLQSSDSGALQFGSLISALGAGTLTGTMLTGMLSRFPSIRVAFVAAYSAHAVMWLVIASQPSLAVSLTIAFFTGVAGSLMPLAIGIEIYKQVPLAMRGRSLGIYSAILMIAAVATIAIGTATVQTIGAIQTLLALAFVATFSALVSLKCIGHQHTSTRLIDEQNGKNPPTTWNKSSS</sequence>
<dbReference type="GO" id="GO:0022857">
    <property type="term" value="F:transmembrane transporter activity"/>
    <property type="evidence" value="ECO:0007669"/>
    <property type="project" value="InterPro"/>
</dbReference>
<evidence type="ECO:0000256" key="4">
    <source>
        <dbReference type="ARBA" id="ARBA00022989"/>
    </source>
</evidence>
<feature type="transmembrane region" description="Helical" evidence="6">
    <location>
        <begin position="101"/>
        <end position="122"/>
    </location>
</feature>
<protein>
    <submittedName>
        <fullName evidence="8">Mrx</fullName>
    </submittedName>
</protein>
<organism evidence="8 9">
    <name type="scientific">Methylophaga frappieri (strain ATCC BAA-2434 / DSM 25690 / JAM7)</name>
    <dbReference type="NCBI Taxonomy" id="754477"/>
    <lineage>
        <taxon>Bacteria</taxon>
        <taxon>Pseudomonadati</taxon>
        <taxon>Pseudomonadota</taxon>
        <taxon>Gammaproteobacteria</taxon>
        <taxon>Thiotrichales</taxon>
        <taxon>Piscirickettsiaceae</taxon>
        <taxon>Methylophaga</taxon>
    </lineage>
</organism>
<dbReference type="PROSITE" id="PS50850">
    <property type="entry name" value="MFS"/>
    <property type="match status" value="1"/>
</dbReference>
<dbReference type="PATRIC" id="fig|754477.3.peg.947"/>
<dbReference type="STRING" id="754477.Q7C_957"/>
<feature type="transmembrane region" description="Helical" evidence="6">
    <location>
        <begin position="47"/>
        <end position="65"/>
    </location>
</feature>
<evidence type="ECO:0000259" key="7">
    <source>
        <dbReference type="PROSITE" id="PS50850"/>
    </source>
</evidence>
<dbReference type="InterPro" id="IPR020846">
    <property type="entry name" value="MFS_dom"/>
</dbReference>
<dbReference type="SUPFAM" id="SSF103473">
    <property type="entry name" value="MFS general substrate transporter"/>
    <property type="match status" value="1"/>
</dbReference>
<feature type="transmembrane region" description="Helical" evidence="6">
    <location>
        <begin position="311"/>
        <end position="337"/>
    </location>
</feature>
<keyword evidence="3 6" id="KW-0812">Transmembrane</keyword>
<evidence type="ECO:0000313" key="9">
    <source>
        <dbReference type="Proteomes" id="UP000009145"/>
    </source>
</evidence>
<reference evidence="8 9" key="1">
    <citation type="journal article" date="2012" name="J. Bacteriol.">
        <title>Complete genome sequences of Methylophaga sp. strain JAM1 and Methylophaga sp. strain JAM7.</title>
        <authorList>
            <person name="Villeneuve C."/>
            <person name="Martineau C."/>
            <person name="Mauffrey F."/>
            <person name="Villemur R."/>
        </authorList>
    </citation>
    <scope>NUCLEOTIDE SEQUENCE [LARGE SCALE GENOMIC DNA]</scope>
    <source>
        <strain evidence="8 9">JAM7</strain>
    </source>
</reference>
<evidence type="ECO:0000256" key="2">
    <source>
        <dbReference type="ARBA" id="ARBA00022475"/>
    </source>
</evidence>
<dbReference type="InterPro" id="IPR011701">
    <property type="entry name" value="MFS"/>
</dbReference>
<accession>I1YGT3</accession>
<evidence type="ECO:0000256" key="6">
    <source>
        <dbReference type="SAM" id="Phobius"/>
    </source>
</evidence>
<dbReference type="Proteomes" id="UP000009145">
    <property type="component" value="Chromosome"/>
</dbReference>
<feature type="transmembrane region" description="Helical" evidence="6">
    <location>
        <begin position="169"/>
        <end position="192"/>
    </location>
</feature>
<dbReference type="InterPro" id="IPR036259">
    <property type="entry name" value="MFS_trans_sf"/>
</dbReference>
<keyword evidence="2" id="KW-1003">Cell membrane</keyword>
<feature type="transmembrane region" description="Helical" evidence="6">
    <location>
        <begin position="256"/>
        <end position="277"/>
    </location>
</feature>
<dbReference type="eggNOG" id="COG2211">
    <property type="taxonomic scope" value="Bacteria"/>
</dbReference>
<dbReference type="AlphaFoldDB" id="I1YGT3"/>
<comment type="subcellular location">
    <subcellularLocation>
        <location evidence="1">Cell membrane</location>
        <topology evidence="1">Multi-pass membrane protein</topology>
    </subcellularLocation>
</comment>
<feature type="transmembrane region" description="Helical" evidence="6">
    <location>
        <begin position="143"/>
        <end position="163"/>
    </location>
</feature>
<keyword evidence="5 6" id="KW-0472">Membrane</keyword>
<dbReference type="KEGG" id="mec:Q7C_957"/>